<keyword evidence="2" id="KW-0540">Nuclease</keyword>
<dbReference type="AlphaFoldDB" id="A0A3A0VL70"/>
<dbReference type="PROSITE" id="PS50035">
    <property type="entry name" value="PLD"/>
    <property type="match status" value="1"/>
</dbReference>
<accession>A0A3A0VL70</accession>
<dbReference type="Gene3D" id="3.30.870.10">
    <property type="entry name" value="Endonuclease Chain A"/>
    <property type="match status" value="1"/>
</dbReference>
<name>A0A3A0VL70_STAGA</name>
<sequence>MLYYTGLEEIIFSKHEILPYKPDELIIISGYLGPTPIERLKDLNDIKITIIGGMYTNGVDSRLVKSLEKSKNKNSKLNILYTNKEIHSKIYIWKKKGETLAALIGSANFSSSGLRTDYRESLADVTRDTFVELDRYYDFILKNSSEDIKIKHEHSEISVEPQNQVIDQIDFKNTSFTAEIPLYDEKKNRVPSYSGLNWGNANGNTSLGDAYIRIPQNIIKDNEGLIKPLDPNFVTPEGKRKRNSDPIEIIWDDGYIMEASLEGEQKIMGVEYPKQLSSYSSEKPMINGKKISVKSILGRYLRNRIQVSIDEEITKDILDEYGRNSITLTLINEGVYYADFSSEK</sequence>
<dbReference type="Pfam" id="PF20731">
    <property type="entry name" value="RE_NgoFVII_C"/>
    <property type="match status" value="1"/>
</dbReference>
<gene>
    <name evidence="2" type="ORF">BUZ14_07285</name>
</gene>
<keyword evidence="2" id="KW-0255">Endonuclease</keyword>
<dbReference type="OrthoDB" id="7107971at2"/>
<reference evidence="2 3" key="1">
    <citation type="journal article" date="2016" name="Front. Microbiol.">
        <title>Comprehensive Phylogenetic Analysis of Bovine Non-aureus Staphylococci Species Based on Whole-Genome Sequencing.</title>
        <authorList>
            <person name="Naushad S."/>
            <person name="Barkema H.W."/>
            <person name="Luby C."/>
            <person name="Condas L.A."/>
            <person name="Nobrega D.B."/>
            <person name="Carson D.A."/>
            <person name="De Buck J."/>
        </authorList>
    </citation>
    <scope>NUCLEOTIDE SEQUENCE [LARGE SCALE GENOMIC DNA]</scope>
    <source>
        <strain evidence="2 3">SNUC 4781</strain>
    </source>
</reference>
<dbReference type="InterPro" id="IPR001736">
    <property type="entry name" value="PLipase_D/transphosphatidylase"/>
</dbReference>
<dbReference type="InterPro" id="IPR048923">
    <property type="entry name" value="RE_NgoFVII_C"/>
</dbReference>
<dbReference type="GO" id="GO:0006793">
    <property type="term" value="P:phosphorus metabolic process"/>
    <property type="evidence" value="ECO:0007669"/>
    <property type="project" value="UniProtKB-ARBA"/>
</dbReference>
<dbReference type="Proteomes" id="UP000265541">
    <property type="component" value="Unassembled WGS sequence"/>
</dbReference>
<dbReference type="CDD" id="cd09117">
    <property type="entry name" value="PLDc_Bfil_DEXD_like"/>
    <property type="match status" value="1"/>
</dbReference>
<evidence type="ECO:0000313" key="3">
    <source>
        <dbReference type="Proteomes" id="UP000265541"/>
    </source>
</evidence>
<dbReference type="RefSeq" id="WP_119485193.1">
    <property type="nucleotide sequence ID" value="NZ_QYJN01000003.1"/>
</dbReference>
<proteinExistence type="predicted"/>
<feature type="domain" description="PLD phosphodiesterase" evidence="1">
    <location>
        <begin position="82"/>
        <end position="113"/>
    </location>
</feature>
<keyword evidence="2" id="KW-0378">Hydrolase</keyword>
<organism evidence="2 3">
    <name type="scientific">Staphylococcus gallinarum</name>
    <dbReference type="NCBI Taxonomy" id="1293"/>
    <lineage>
        <taxon>Bacteria</taxon>
        <taxon>Bacillati</taxon>
        <taxon>Bacillota</taxon>
        <taxon>Bacilli</taxon>
        <taxon>Bacillales</taxon>
        <taxon>Staphylococcaceae</taxon>
        <taxon>Staphylococcus</taxon>
    </lineage>
</organism>
<dbReference type="GO" id="GO:0004519">
    <property type="term" value="F:endonuclease activity"/>
    <property type="evidence" value="ECO:0007669"/>
    <property type="project" value="UniProtKB-KW"/>
</dbReference>
<dbReference type="EMBL" id="QYJN01000003">
    <property type="protein sequence ID" value="RIP34968.1"/>
    <property type="molecule type" value="Genomic_DNA"/>
</dbReference>
<comment type="caution">
    <text evidence="2">The sequence shown here is derived from an EMBL/GenBank/DDBJ whole genome shotgun (WGS) entry which is preliminary data.</text>
</comment>
<protein>
    <submittedName>
        <fullName evidence="2">NgoFVII family restriction endonuclease</fullName>
    </submittedName>
</protein>
<evidence type="ECO:0000313" key="2">
    <source>
        <dbReference type="EMBL" id="RIP34968.1"/>
    </source>
</evidence>
<dbReference type="InterPro" id="IPR019065">
    <property type="entry name" value="RE_NgoFVII_N"/>
</dbReference>
<dbReference type="Pfam" id="PF09565">
    <property type="entry name" value="RE_NgoFVII"/>
    <property type="match status" value="1"/>
</dbReference>
<evidence type="ECO:0000259" key="1">
    <source>
        <dbReference type="PROSITE" id="PS50035"/>
    </source>
</evidence>